<sequence length="123" mass="14829">MIIVKRIRAGETKSMDDFTKKRIMKIMDKYTKNAVPEHVKNQIKISYKIRGNHVTLIEERQGYKSDQWVQMPVAQFRLDENEWKIYWQDSKGKWHFIDDIEPDEDFEKQLKIVDEGHNGLFWG</sequence>
<evidence type="ECO:0000313" key="1">
    <source>
        <dbReference type="EMBL" id="KJD43667.1"/>
    </source>
</evidence>
<evidence type="ECO:0008006" key="3">
    <source>
        <dbReference type="Google" id="ProtNLM"/>
    </source>
</evidence>
<evidence type="ECO:0000313" key="2">
    <source>
        <dbReference type="Proteomes" id="UP000032534"/>
    </source>
</evidence>
<dbReference type="InterPro" id="IPR021388">
    <property type="entry name" value="DUF3024"/>
</dbReference>
<dbReference type="AlphaFoldDB" id="A0A0D7X0Y6"/>
<dbReference type="Proteomes" id="UP000032534">
    <property type="component" value="Unassembled WGS sequence"/>
</dbReference>
<organism evidence="1 2">
    <name type="scientific">Paenibacillus terrae</name>
    <dbReference type="NCBI Taxonomy" id="159743"/>
    <lineage>
        <taxon>Bacteria</taxon>
        <taxon>Bacillati</taxon>
        <taxon>Bacillota</taxon>
        <taxon>Bacilli</taxon>
        <taxon>Bacillales</taxon>
        <taxon>Paenibacillaceae</taxon>
        <taxon>Paenibacillus</taxon>
    </lineage>
</organism>
<name>A0A0D7X0Y6_9BACL</name>
<accession>A0A0D7X0Y6</accession>
<reference evidence="1 2" key="1">
    <citation type="submission" date="2014-11" db="EMBL/GenBank/DDBJ databases">
        <title>Draft Genome Sequences of Paenibacillus polymyxa NRRL B-30509 and Paenibacillus terrae NRRL B-30644, Strains from a Poultry Environment that Produce Tridecaptin A and Paenicidins.</title>
        <authorList>
            <person name="van Belkum M.J."/>
            <person name="Lohans C.T."/>
            <person name="Vederas J.C."/>
        </authorList>
    </citation>
    <scope>NUCLEOTIDE SEQUENCE [LARGE SCALE GENOMIC DNA]</scope>
    <source>
        <strain evidence="1 2">NRRL B-30644</strain>
    </source>
</reference>
<protein>
    <recommendedName>
        <fullName evidence="3">DUF3024 domain-containing protein</fullName>
    </recommendedName>
</protein>
<keyword evidence="2" id="KW-1185">Reference proteome</keyword>
<dbReference type="PATRIC" id="fig|159743.3.peg.4748"/>
<dbReference type="EMBL" id="JTHP01000052">
    <property type="protein sequence ID" value="KJD43667.1"/>
    <property type="molecule type" value="Genomic_DNA"/>
</dbReference>
<dbReference type="Pfam" id="PF11225">
    <property type="entry name" value="DUF3024"/>
    <property type="match status" value="1"/>
</dbReference>
<comment type="caution">
    <text evidence="1">The sequence shown here is derived from an EMBL/GenBank/DDBJ whole genome shotgun (WGS) entry which is preliminary data.</text>
</comment>
<proteinExistence type="predicted"/>
<gene>
    <name evidence="1" type="ORF">QD47_21365</name>
</gene>